<feature type="transmembrane region" description="Helical" evidence="6">
    <location>
        <begin position="116"/>
        <end position="138"/>
    </location>
</feature>
<dbReference type="NCBIfam" id="TIGR00797">
    <property type="entry name" value="matE"/>
    <property type="match status" value="1"/>
</dbReference>
<proteinExistence type="inferred from homology"/>
<dbReference type="RefSeq" id="WP_149656108.1">
    <property type="nucleotide sequence ID" value="NZ_VTZN01000213.1"/>
</dbReference>
<evidence type="ECO:0000313" key="8">
    <source>
        <dbReference type="Proteomes" id="UP000324701"/>
    </source>
</evidence>
<comment type="caution">
    <text evidence="7">The sequence shown here is derived from an EMBL/GenBank/DDBJ whole genome shotgun (WGS) entry which is preliminary data.</text>
</comment>
<dbReference type="CDD" id="cd13131">
    <property type="entry name" value="MATE_NorM_like"/>
    <property type="match status" value="1"/>
</dbReference>
<evidence type="ECO:0000256" key="5">
    <source>
        <dbReference type="ARBA" id="ARBA00031636"/>
    </source>
</evidence>
<feature type="transmembrane region" description="Helical" evidence="6">
    <location>
        <begin position="338"/>
        <end position="359"/>
    </location>
</feature>
<gene>
    <name evidence="7" type="ORF">F0Q45_23000</name>
</gene>
<feature type="transmembrane region" description="Helical" evidence="6">
    <location>
        <begin position="415"/>
        <end position="434"/>
    </location>
</feature>
<comment type="function">
    <text evidence="1">Multidrug efflux pump.</text>
</comment>
<dbReference type="EMBL" id="VTZN01000213">
    <property type="protein sequence ID" value="KAA1246776.1"/>
    <property type="molecule type" value="Genomic_DNA"/>
</dbReference>
<comment type="similarity">
    <text evidence="2">Belongs to the multi antimicrobial extrusion (MATE) (TC 2.A.66.1) family.</text>
</comment>
<dbReference type="Pfam" id="PF01554">
    <property type="entry name" value="MatE"/>
    <property type="match status" value="2"/>
</dbReference>
<accession>A0A5B1BEA4</accession>
<dbReference type="Proteomes" id="UP000324701">
    <property type="component" value="Unassembled WGS sequence"/>
</dbReference>
<keyword evidence="6" id="KW-1133">Transmembrane helix</keyword>
<organism evidence="7 8">
    <name type="scientific">Mycobacterium simiae</name>
    <name type="common">Mycobacterium habana</name>
    <dbReference type="NCBI Taxonomy" id="1784"/>
    <lineage>
        <taxon>Bacteria</taxon>
        <taxon>Bacillati</taxon>
        <taxon>Actinomycetota</taxon>
        <taxon>Actinomycetes</taxon>
        <taxon>Mycobacteriales</taxon>
        <taxon>Mycobacteriaceae</taxon>
        <taxon>Mycobacterium</taxon>
        <taxon>Mycobacterium simiae complex</taxon>
    </lineage>
</organism>
<reference evidence="7 8" key="1">
    <citation type="submission" date="2019-09" db="EMBL/GenBank/DDBJ databases">
        <title>Report of infection by Mycobacterium simiae a patient suffering from pulmonary tuberculosis.</title>
        <authorList>
            <person name="Mohanty P.S."/>
            <person name="Bansal A.K."/>
            <person name="Singh H."/>
            <person name="Sharma S."/>
            <person name="Patil S.A."/>
            <person name="Upadhaya P."/>
            <person name="Singh P.K."/>
            <person name="Kumar D."/>
            <person name="Kumar S."/>
            <person name="Singh R.K."/>
            <person name="Chaudhary B."/>
        </authorList>
    </citation>
    <scope>NUCLEOTIDE SEQUENCE [LARGE SCALE GENOMIC DNA]</scope>
    <source>
        <strain evidence="7 8">JAL-560-SIM</strain>
    </source>
</reference>
<evidence type="ECO:0000256" key="4">
    <source>
        <dbReference type="ARBA" id="ARBA00022448"/>
    </source>
</evidence>
<feature type="transmembrane region" description="Helical" evidence="6">
    <location>
        <begin position="183"/>
        <end position="207"/>
    </location>
</feature>
<dbReference type="GO" id="GO:0042910">
    <property type="term" value="F:xenobiotic transmembrane transporter activity"/>
    <property type="evidence" value="ECO:0007669"/>
    <property type="project" value="InterPro"/>
</dbReference>
<feature type="transmembrane region" description="Helical" evidence="6">
    <location>
        <begin position="213"/>
        <end position="236"/>
    </location>
</feature>
<evidence type="ECO:0000256" key="6">
    <source>
        <dbReference type="SAM" id="Phobius"/>
    </source>
</evidence>
<feature type="transmembrane region" description="Helical" evidence="6">
    <location>
        <begin position="46"/>
        <end position="67"/>
    </location>
</feature>
<dbReference type="AlphaFoldDB" id="A0A5B1BEA4"/>
<dbReference type="InterPro" id="IPR050222">
    <property type="entry name" value="MATE_MdtK"/>
</dbReference>
<keyword evidence="8" id="KW-1185">Reference proteome</keyword>
<feature type="transmembrane region" description="Helical" evidence="6">
    <location>
        <begin position="440"/>
        <end position="458"/>
    </location>
</feature>
<keyword evidence="4" id="KW-0813">Transport</keyword>
<dbReference type="GO" id="GO:0015297">
    <property type="term" value="F:antiporter activity"/>
    <property type="evidence" value="ECO:0007669"/>
    <property type="project" value="InterPro"/>
</dbReference>
<dbReference type="PANTHER" id="PTHR43298:SF2">
    <property type="entry name" value="FMN_FAD EXPORTER YEEO-RELATED"/>
    <property type="match status" value="1"/>
</dbReference>
<sequence length="487" mass="50466">MSHAPVGDDRGIRLTPLVRTGRELTALAAPIAGVQFAQVALTTTDLAVMGLIGVQAIAAGGLAAILYNLMRTMCVGVVTAVGNLVAGAAAQGEARSGSDGPDAQAQTEVRQITRSAFLVATVAAVLLGAALIALGYLLPIFGLDKDVLAGARPMMITLAPGLVPMVWLNVLRQFSVGMRRPGPLLAVSIASIAVNAALDFALVYGVLGVPRLGLAGIGLATTLVQTLSVAVFYFMLRRDSRLAPLLSIDAWNADGRIARNILRLGVPISLTYGSEAGITSLAAVVMGAFGPTALAAHNVVTQLTRIAFQISIGLSHGSSILISRAIGKGDKGQAKQIAVAALLLGAITTVILGLLYLVAPTAVLRPFLDPTDSATIVVAKFFLLFAIIQQIVDFTQNIAVGLLRGIGNTTAGLRATSAGYWLVGLPTMMLLAFPAHLHGAGIWIGLSTGFAATAALLLRRFRKDLPQTAWPAPSPGSQPLEDYPLED</sequence>
<dbReference type="InterPro" id="IPR002528">
    <property type="entry name" value="MATE_fam"/>
</dbReference>
<keyword evidence="6" id="KW-0472">Membrane</keyword>
<dbReference type="GO" id="GO:0005886">
    <property type="term" value="C:plasma membrane"/>
    <property type="evidence" value="ECO:0007669"/>
    <property type="project" value="TreeGrafter"/>
</dbReference>
<dbReference type="OrthoDB" id="9780160at2"/>
<evidence type="ECO:0000313" key="7">
    <source>
        <dbReference type="EMBL" id="KAA1246776.1"/>
    </source>
</evidence>
<evidence type="ECO:0000256" key="2">
    <source>
        <dbReference type="ARBA" id="ARBA00010199"/>
    </source>
</evidence>
<protein>
    <recommendedName>
        <fullName evidence="3">Probable multidrug resistance protein NorM</fullName>
    </recommendedName>
    <alternativeName>
        <fullName evidence="5">Multidrug-efflux transporter</fullName>
    </alternativeName>
</protein>
<name>A0A5B1BEA4_MYCSI</name>
<evidence type="ECO:0000256" key="3">
    <source>
        <dbReference type="ARBA" id="ARBA00020268"/>
    </source>
</evidence>
<dbReference type="PANTHER" id="PTHR43298">
    <property type="entry name" value="MULTIDRUG RESISTANCE PROTEIN NORM-RELATED"/>
    <property type="match status" value="1"/>
</dbReference>
<evidence type="ECO:0000256" key="1">
    <source>
        <dbReference type="ARBA" id="ARBA00003408"/>
    </source>
</evidence>
<feature type="transmembrane region" description="Helical" evidence="6">
    <location>
        <begin position="379"/>
        <end position="403"/>
    </location>
</feature>
<keyword evidence="6" id="KW-0812">Transmembrane</keyword>
<feature type="transmembrane region" description="Helical" evidence="6">
    <location>
        <begin position="150"/>
        <end position="171"/>
    </location>
</feature>